<evidence type="ECO:0000256" key="3">
    <source>
        <dbReference type="ARBA" id="ARBA00005745"/>
    </source>
</evidence>
<evidence type="ECO:0000256" key="10">
    <source>
        <dbReference type="ARBA" id="ARBA00022927"/>
    </source>
</evidence>
<dbReference type="Pfam" id="PF00482">
    <property type="entry name" value="T2SSF"/>
    <property type="match status" value="2"/>
</dbReference>
<feature type="transmembrane region" description="Helical" evidence="15">
    <location>
        <begin position="224"/>
        <end position="243"/>
    </location>
</feature>
<dbReference type="GO" id="GO:0005886">
    <property type="term" value="C:plasma membrane"/>
    <property type="evidence" value="ECO:0007669"/>
    <property type="project" value="UniProtKB-SubCell"/>
</dbReference>
<evidence type="ECO:0000256" key="6">
    <source>
        <dbReference type="ARBA" id="ARBA00022519"/>
    </source>
</evidence>
<feature type="transmembrane region" description="Helical" evidence="15">
    <location>
        <begin position="381"/>
        <end position="402"/>
    </location>
</feature>
<dbReference type="RefSeq" id="WP_181550343.1">
    <property type="nucleotide sequence ID" value="NZ_JACDUS010000002.1"/>
</dbReference>
<evidence type="ECO:0000256" key="9">
    <source>
        <dbReference type="ARBA" id="ARBA00022837"/>
    </source>
</evidence>
<protein>
    <recommendedName>
        <fullName evidence="13">General secretion pathway protein F</fullName>
    </recommendedName>
</protein>
<keyword evidence="12 15" id="KW-0472">Membrane</keyword>
<dbReference type="GO" id="GO:0046872">
    <property type="term" value="F:metal ion binding"/>
    <property type="evidence" value="ECO:0007669"/>
    <property type="project" value="UniProtKB-KW"/>
</dbReference>
<dbReference type="GO" id="GO:0015627">
    <property type="term" value="C:type II protein secretion system complex"/>
    <property type="evidence" value="ECO:0007669"/>
    <property type="project" value="InterPro"/>
</dbReference>
<keyword evidence="10" id="KW-0653">Protein transport</keyword>
<keyword evidence="11 15" id="KW-1133">Transmembrane helix</keyword>
<evidence type="ECO:0000313" key="17">
    <source>
        <dbReference type="EMBL" id="MBA2880682.1"/>
    </source>
</evidence>
<evidence type="ECO:0000256" key="8">
    <source>
        <dbReference type="ARBA" id="ARBA00022723"/>
    </source>
</evidence>
<comment type="subcellular location">
    <subcellularLocation>
        <location evidence="2">Cell inner membrane</location>
        <topology evidence="2">Multi-pass membrane protein</topology>
    </subcellularLocation>
    <subcellularLocation>
        <location evidence="14">Cell membrane</location>
        <topology evidence="14">Multi-pass membrane protein</topology>
    </subcellularLocation>
</comment>
<dbReference type="GO" id="GO:0015628">
    <property type="term" value="P:protein secretion by the type II secretion system"/>
    <property type="evidence" value="ECO:0007669"/>
    <property type="project" value="InterPro"/>
</dbReference>
<dbReference type="NCBIfam" id="TIGR02120">
    <property type="entry name" value="GspF"/>
    <property type="match status" value="1"/>
</dbReference>
<keyword evidence="4 14" id="KW-0813">Transport</keyword>
<evidence type="ECO:0000256" key="4">
    <source>
        <dbReference type="ARBA" id="ARBA00022448"/>
    </source>
</evidence>
<evidence type="ECO:0000256" key="2">
    <source>
        <dbReference type="ARBA" id="ARBA00004429"/>
    </source>
</evidence>
<keyword evidence="18" id="KW-1185">Reference proteome</keyword>
<keyword evidence="9" id="KW-0106">Calcium</keyword>
<comment type="similarity">
    <text evidence="3 14">Belongs to the GSP F family.</text>
</comment>
<keyword evidence="7 14" id="KW-0812">Transmembrane</keyword>
<keyword evidence="6" id="KW-0997">Cell inner membrane</keyword>
<evidence type="ECO:0000256" key="1">
    <source>
        <dbReference type="ARBA" id="ARBA00002684"/>
    </source>
</evidence>
<dbReference type="PANTHER" id="PTHR30012:SF0">
    <property type="entry name" value="TYPE II SECRETION SYSTEM PROTEIN F-RELATED"/>
    <property type="match status" value="1"/>
</dbReference>
<evidence type="ECO:0000256" key="7">
    <source>
        <dbReference type="ARBA" id="ARBA00022692"/>
    </source>
</evidence>
<evidence type="ECO:0000256" key="15">
    <source>
        <dbReference type="SAM" id="Phobius"/>
    </source>
</evidence>
<dbReference type="PANTHER" id="PTHR30012">
    <property type="entry name" value="GENERAL SECRETION PATHWAY PROTEIN"/>
    <property type="match status" value="1"/>
</dbReference>
<dbReference type="InterPro" id="IPR011850">
    <property type="entry name" value="T2SS_GspF"/>
</dbReference>
<feature type="transmembrane region" description="Helical" evidence="15">
    <location>
        <begin position="79"/>
        <end position="97"/>
    </location>
</feature>
<dbReference type="InterPro" id="IPR042094">
    <property type="entry name" value="T2SS_GspF_sf"/>
</dbReference>
<dbReference type="InterPro" id="IPR018076">
    <property type="entry name" value="T2SS_GspF_dom"/>
</dbReference>
<dbReference type="FunFam" id="1.20.81.30:FF:000001">
    <property type="entry name" value="Type II secretion system protein F"/>
    <property type="match status" value="2"/>
</dbReference>
<dbReference type="PROSITE" id="PS00874">
    <property type="entry name" value="T2SP_F"/>
    <property type="match status" value="1"/>
</dbReference>
<keyword evidence="8" id="KW-0479">Metal-binding</keyword>
<dbReference type="Gene3D" id="1.20.81.30">
    <property type="entry name" value="Type II secretion system (T2SS), domain F"/>
    <property type="match status" value="2"/>
</dbReference>
<dbReference type="PRINTS" id="PR00812">
    <property type="entry name" value="BCTERIALGSPF"/>
</dbReference>
<feature type="domain" description="Type II secretion system protein GspF" evidence="16">
    <location>
        <begin position="76"/>
        <end position="198"/>
    </location>
</feature>
<evidence type="ECO:0000256" key="13">
    <source>
        <dbReference type="ARBA" id="ARBA00030750"/>
    </source>
</evidence>
<gene>
    <name evidence="17" type="ORF">HNR65_001000</name>
</gene>
<sequence>MPIFEYSALNAKGKSVSDIIDAESVSAARQKLRAASIYPVSIREVHDSQSRQTGFLEKLLPAFGSRVRPGELAIMTRQLATLLQAGFPLVSAIYTLIPQTRSRVLKRMLSQIKDAIEEGSGFAEALSEYPETFSPIYINMVRSGESSGTLELVLNRLADITERQQALSNRVRSAMAYPVLMLIVGILILMFLLTYIVPSITAIFTDMDQSLPAPTRALIAVSEFLKASWWMLLGAMVMLLAGLRHFGRTQQGAYRLDKAVLQIPLAGNLKTKLAVARFSRTLGSLLENGVPLMAALDIVKNIVGNRVIAETVQAAAAEVEKGAGLGKSLESSRFFPHLAVQMIQVGENSGELEAMLAKMADIYENEVESTVSGLTAMLEPAIILVMALVVGFIVLSIILPIFEMNQMIG</sequence>
<keyword evidence="5" id="KW-1003">Cell membrane</keyword>
<dbReference type="InterPro" id="IPR003004">
    <property type="entry name" value="GspF/PilC"/>
</dbReference>
<evidence type="ECO:0000313" key="18">
    <source>
        <dbReference type="Proteomes" id="UP000525298"/>
    </source>
</evidence>
<proteinExistence type="inferred from homology"/>
<dbReference type="InterPro" id="IPR001992">
    <property type="entry name" value="T2SS_GspF/T4SS_PilC_CS"/>
</dbReference>
<feature type="domain" description="Type II secretion system protein GspF" evidence="16">
    <location>
        <begin position="278"/>
        <end position="400"/>
    </location>
</feature>
<evidence type="ECO:0000256" key="11">
    <source>
        <dbReference type="ARBA" id="ARBA00022989"/>
    </source>
</evidence>
<dbReference type="Proteomes" id="UP000525298">
    <property type="component" value="Unassembled WGS sequence"/>
</dbReference>
<evidence type="ECO:0000256" key="14">
    <source>
        <dbReference type="RuleBase" id="RU003923"/>
    </source>
</evidence>
<name>A0A7W0HJY5_9BACT</name>
<organism evidence="17 18">
    <name type="scientific">Desulfosalsimonas propionicica</name>
    <dbReference type="NCBI Taxonomy" id="332175"/>
    <lineage>
        <taxon>Bacteria</taxon>
        <taxon>Pseudomonadati</taxon>
        <taxon>Thermodesulfobacteriota</taxon>
        <taxon>Desulfobacteria</taxon>
        <taxon>Desulfobacterales</taxon>
        <taxon>Desulfosalsimonadaceae</taxon>
        <taxon>Desulfosalsimonas</taxon>
    </lineage>
</organism>
<reference evidence="17 18" key="1">
    <citation type="submission" date="2020-07" db="EMBL/GenBank/DDBJ databases">
        <title>Genomic Encyclopedia of Type Strains, Phase IV (KMG-IV): sequencing the most valuable type-strain genomes for metagenomic binning, comparative biology and taxonomic classification.</title>
        <authorList>
            <person name="Goeker M."/>
        </authorList>
    </citation>
    <scope>NUCLEOTIDE SEQUENCE [LARGE SCALE GENOMIC DNA]</scope>
    <source>
        <strain evidence="17 18">DSM 17721</strain>
    </source>
</reference>
<dbReference type="EMBL" id="JACDUS010000002">
    <property type="protein sequence ID" value="MBA2880682.1"/>
    <property type="molecule type" value="Genomic_DNA"/>
</dbReference>
<evidence type="ECO:0000259" key="16">
    <source>
        <dbReference type="Pfam" id="PF00482"/>
    </source>
</evidence>
<accession>A0A7W0HJY5</accession>
<comment type="caution">
    <text evidence="17">The sequence shown here is derived from an EMBL/GenBank/DDBJ whole genome shotgun (WGS) entry which is preliminary data.</text>
</comment>
<feature type="transmembrane region" description="Helical" evidence="15">
    <location>
        <begin position="179"/>
        <end position="204"/>
    </location>
</feature>
<evidence type="ECO:0000256" key="5">
    <source>
        <dbReference type="ARBA" id="ARBA00022475"/>
    </source>
</evidence>
<dbReference type="AlphaFoldDB" id="A0A7W0HJY5"/>
<comment type="function">
    <text evidence="1">Component of the type II secretion system inner membrane complex required for the energy-dependent secretion of extracellular factors such as proteases and toxins from the periplasm.</text>
</comment>
<evidence type="ECO:0000256" key="12">
    <source>
        <dbReference type="ARBA" id="ARBA00023136"/>
    </source>
</evidence>